<dbReference type="PANTHER" id="PTHR43433:SF8">
    <property type="entry name" value="BIFUNCTIONAL LIPASE_ADENYLATE CYCLASE LIPJ"/>
    <property type="match status" value="1"/>
</dbReference>
<comment type="caution">
    <text evidence="2">The sequence shown here is derived from an EMBL/GenBank/DDBJ whole genome shotgun (WGS) entry which is preliminary data.</text>
</comment>
<dbReference type="Gene3D" id="3.40.50.1820">
    <property type="entry name" value="alpha/beta hydrolase"/>
    <property type="match status" value="1"/>
</dbReference>
<dbReference type="InterPro" id="IPR000073">
    <property type="entry name" value="AB_hydrolase_1"/>
</dbReference>
<dbReference type="SUPFAM" id="SSF46894">
    <property type="entry name" value="C-terminal effector domain of the bipartite response regulators"/>
    <property type="match status" value="1"/>
</dbReference>
<keyword evidence="3" id="KW-1185">Reference proteome</keyword>
<reference evidence="3" key="1">
    <citation type="journal article" date="2017" name="Int J Environ Stud">
        <title>Does the Miocene-Pliocene relict legume Oxytropis triphylla form nitrogen-fixing nodules with a combination of bacterial strains?</title>
        <authorList>
            <person name="Safronova V."/>
            <person name="Belimov A."/>
            <person name="Sazanova A."/>
            <person name="Kuznetsova I."/>
            <person name="Popova J."/>
            <person name="Andronov E."/>
            <person name="Verkhozina A."/>
            <person name="Tikhonovich I."/>
        </authorList>
    </citation>
    <scope>NUCLEOTIDE SEQUENCE [LARGE SCALE GENOMIC DNA]</scope>
    <source>
        <strain evidence="3">Tri-38</strain>
    </source>
</reference>
<dbReference type="OrthoDB" id="27092at2"/>
<dbReference type="PROSITE" id="PS00622">
    <property type="entry name" value="HTH_LUXR_1"/>
    <property type="match status" value="1"/>
</dbReference>
<dbReference type="InterPro" id="IPR016032">
    <property type="entry name" value="Sig_transdc_resp-reg_C-effctor"/>
</dbReference>
<dbReference type="SUPFAM" id="SSF55073">
    <property type="entry name" value="Nucleotide cyclase"/>
    <property type="match status" value="1"/>
</dbReference>
<proteinExistence type="predicted"/>
<dbReference type="SUPFAM" id="SSF53474">
    <property type="entry name" value="alpha/beta-Hydrolases"/>
    <property type="match status" value="1"/>
</dbReference>
<dbReference type="InterPro" id="IPR050471">
    <property type="entry name" value="AB_hydrolase"/>
</dbReference>
<dbReference type="RefSeq" id="WP_100003435.1">
    <property type="nucleotide sequence ID" value="NZ_CP017944.1"/>
</dbReference>
<evidence type="ECO:0000313" key="3">
    <source>
        <dbReference type="Proteomes" id="UP000232163"/>
    </source>
</evidence>
<dbReference type="InterPro" id="IPR029058">
    <property type="entry name" value="AB_hydrolase_fold"/>
</dbReference>
<dbReference type="Gene3D" id="3.30.70.1230">
    <property type="entry name" value="Nucleotide cyclase"/>
    <property type="match status" value="1"/>
</dbReference>
<sequence>MRPVETRYARNGDIHIAYQVIGQGSFDLVFVPGFVSNLEIFWEDPGFVHLVERLSAFSRLILFDKRGTGLSDRFNSNDPPSLAAQLDDMLAVLNAAGSGRTALLGEADGAAIAVLFATAHPQRTRALVLFGGYAHFHSSVLPPELFAEFLRKLDASWGRGIMLPRFSATRTDDQRFSAWWGRFERLSASPSSAMTLARMNAGIDIRDKLPKVQAPTRVIHRMDDIHVAAEGGRYLAANIPGATFTGLPGNDHPIWMGDGDIDRIADTIEEFLTGERRAVSGERVLVALLVVRVLAPRQMPTGINDHQWREQLENFRELAANLFALHSGHVVSWEPEKIIIRFDGTARAAQCALALRDFAGVSPLRLAQGLHAGEIEASADLVTGFAIHVAEHVAAAAQSGTVLVSSVVAELAVGSSLRFTEHCAIDIDGLDAPVRLFTVAAEQHLEPARTHKGEPSLDALTMREREVLSLVADGMSNAAIASRLDLSEHTIKRHVANMLLKLDLPTRTAAAAFSARHAKD</sequence>
<dbReference type="InterPro" id="IPR036388">
    <property type="entry name" value="WH-like_DNA-bd_sf"/>
</dbReference>
<dbReference type="PRINTS" id="PR00111">
    <property type="entry name" value="ABHYDROLASE"/>
</dbReference>
<dbReference type="AlphaFoldDB" id="A0A2N9VXJ3"/>
<dbReference type="GO" id="GO:0006355">
    <property type="term" value="P:regulation of DNA-templated transcription"/>
    <property type="evidence" value="ECO:0007669"/>
    <property type="project" value="InterPro"/>
</dbReference>
<dbReference type="PANTHER" id="PTHR43433">
    <property type="entry name" value="HYDROLASE, ALPHA/BETA FOLD FAMILY PROTEIN"/>
    <property type="match status" value="1"/>
</dbReference>
<evidence type="ECO:0000259" key="1">
    <source>
        <dbReference type="PROSITE" id="PS50043"/>
    </source>
</evidence>
<feature type="domain" description="HTH luxR-type" evidence="1">
    <location>
        <begin position="453"/>
        <end position="518"/>
    </location>
</feature>
<dbReference type="EMBL" id="MZMT01000033">
    <property type="protein sequence ID" value="PIO44211.1"/>
    <property type="molecule type" value="Genomic_DNA"/>
</dbReference>
<name>A0A2N9VXJ3_9HYPH</name>
<dbReference type="InterPro" id="IPR029787">
    <property type="entry name" value="Nucleotide_cyclase"/>
</dbReference>
<dbReference type="Pfam" id="PF12146">
    <property type="entry name" value="Hydrolase_4"/>
    <property type="match status" value="1"/>
</dbReference>
<dbReference type="Gene3D" id="1.10.10.10">
    <property type="entry name" value="Winged helix-like DNA-binding domain superfamily/Winged helix DNA-binding domain"/>
    <property type="match status" value="1"/>
</dbReference>
<dbReference type="CDD" id="cd06170">
    <property type="entry name" value="LuxR_C_like"/>
    <property type="match status" value="1"/>
</dbReference>
<dbReference type="Proteomes" id="UP000232163">
    <property type="component" value="Unassembled WGS sequence"/>
</dbReference>
<dbReference type="InterPro" id="IPR000792">
    <property type="entry name" value="Tscrpt_reg_LuxR_C"/>
</dbReference>
<protein>
    <submittedName>
        <fullName evidence="2">LuxR family transcriptional regulator</fullName>
    </submittedName>
</protein>
<accession>A0A2N9VXJ3</accession>
<dbReference type="PRINTS" id="PR00038">
    <property type="entry name" value="HTHLUXR"/>
</dbReference>
<dbReference type="Pfam" id="PF00196">
    <property type="entry name" value="GerE"/>
    <property type="match status" value="1"/>
</dbReference>
<dbReference type="KEGG" id="pht:BLM14_27925"/>
<evidence type="ECO:0000313" key="2">
    <source>
        <dbReference type="EMBL" id="PIO44211.1"/>
    </source>
</evidence>
<dbReference type="SMART" id="SM00421">
    <property type="entry name" value="HTH_LUXR"/>
    <property type="match status" value="1"/>
</dbReference>
<dbReference type="GO" id="GO:0003677">
    <property type="term" value="F:DNA binding"/>
    <property type="evidence" value="ECO:0007669"/>
    <property type="project" value="InterPro"/>
</dbReference>
<gene>
    <name evidence="2" type="ORF">B5P45_13070</name>
</gene>
<dbReference type="InterPro" id="IPR022742">
    <property type="entry name" value="Hydrolase_4"/>
</dbReference>
<dbReference type="PROSITE" id="PS50043">
    <property type="entry name" value="HTH_LUXR_2"/>
    <property type="match status" value="1"/>
</dbReference>
<organism evidence="2 3">
    <name type="scientific">Phyllobacterium zundukense</name>
    <dbReference type="NCBI Taxonomy" id="1867719"/>
    <lineage>
        <taxon>Bacteria</taxon>
        <taxon>Pseudomonadati</taxon>
        <taxon>Pseudomonadota</taxon>
        <taxon>Alphaproteobacteria</taxon>
        <taxon>Hyphomicrobiales</taxon>
        <taxon>Phyllobacteriaceae</taxon>
        <taxon>Phyllobacterium</taxon>
    </lineage>
</organism>